<accession>A0A2R4KLQ7</accession>
<keyword evidence="1" id="KW-0614">Plasmid</keyword>
<sequence length="72" mass="8615">MEKELISMLSPNTDFNVMVWVKNGLQLFHEMSYQDSLKIKLEMIVEIKDGYNVLYNNQNYWLPKNIDPSFKK</sequence>
<geneLocation type="plasmid" evidence="1">
    <name>pG3216.2</name>
</geneLocation>
<protein>
    <submittedName>
        <fullName evidence="1">Uncharacterized protein</fullName>
    </submittedName>
</protein>
<evidence type="ECO:0000313" key="1">
    <source>
        <dbReference type="EMBL" id="AVV60562.1"/>
    </source>
</evidence>
<dbReference type="AlphaFoldDB" id="A0A2R4KLQ7"/>
<name>A0A2R4KLQ7_ECOLX</name>
<reference evidence="1" key="1">
    <citation type="submission" date="2017-11" db="EMBL/GenBank/DDBJ databases">
        <title>Plasmid harboring IMP-8 metallo-beta-lactamase in E. coli isolates from Argentina.</title>
        <authorList>
            <person name="Elena A."/>
            <person name="Cejas D."/>
            <person name="Magarinos F."/>
            <person name="Gutkind G."/>
            <person name="Di Conza J."/>
            <person name="Radice M."/>
        </authorList>
    </citation>
    <scope>NUCLEOTIDE SEQUENCE</scope>
    <source>
        <strain evidence="1">G3216</strain>
        <plasmid evidence="1">pG3216.2</plasmid>
    </source>
</reference>
<proteinExistence type="predicted"/>
<organism evidence="1">
    <name type="scientific">Escherichia coli</name>
    <dbReference type="NCBI Taxonomy" id="562"/>
    <lineage>
        <taxon>Bacteria</taxon>
        <taxon>Pseudomonadati</taxon>
        <taxon>Pseudomonadota</taxon>
        <taxon>Gammaproteobacteria</taxon>
        <taxon>Enterobacterales</taxon>
        <taxon>Enterobacteriaceae</taxon>
        <taxon>Escherichia</taxon>
    </lineage>
</organism>
<dbReference type="EMBL" id="MG550958">
    <property type="protein sequence ID" value="AVV60562.1"/>
    <property type="molecule type" value="Genomic_DNA"/>
</dbReference>